<accession>A0A1B6Q4C4</accession>
<name>A0A1B6Q4C4_SORBI</name>
<feature type="region of interest" description="Disordered" evidence="1">
    <location>
        <begin position="1"/>
        <end position="77"/>
    </location>
</feature>
<protein>
    <submittedName>
        <fullName evidence="2">Uncharacterized protein</fullName>
    </submittedName>
</protein>
<sequence>MALKEVAKAVGSQPTGPSETPVGGAPGDAERDPRGAQASMAAAGRRSAPLGAWRGHMARGHGCGKMPRPPGPNRQAHARCREVNARCREVEATGVRRETPEEHLRAWPPAGEAHRFYFGGDGGHRGPPNPHSARREEGQEEKPGRRCGWRRGRRPRQGGARRPGGDEGGGEGEGSIARIRRHRGRCDVRAVAEMPLGWSTRTYAWRARWARARARTDCAGGRACAQRGRRRENGSRGQEEGGGGGGAGWSSPLRTGRCTPWRASAWRGRGWQGNLLVPGISAGARRGGRPRGHEQGHVRGLAGGRGRGLVCGRVCGLACGRRRGWPGARRGVVGGRGRCMASGAGQRIRADCGGSSCDLRPGGAGQGREEMKIGWGGRRRRGRSSHGRRRLSCRRRRLERTCVSMSNCR</sequence>
<dbReference type="Proteomes" id="UP000000768">
    <property type="component" value="Chromosome 3"/>
</dbReference>
<evidence type="ECO:0000256" key="1">
    <source>
        <dbReference type="SAM" id="MobiDB-lite"/>
    </source>
</evidence>
<feature type="region of interest" description="Disordered" evidence="1">
    <location>
        <begin position="112"/>
        <end position="177"/>
    </location>
</feature>
<keyword evidence="3" id="KW-1185">Reference proteome</keyword>
<dbReference type="OMA" id="NARCREV"/>
<proteinExistence type="predicted"/>
<dbReference type="AlphaFoldDB" id="A0A1B6Q4C4"/>
<feature type="compositionally biased region" description="Basic residues" evidence="1">
    <location>
        <begin position="145"/>
        <end position="156"/>
    </location>
</feature>
<evidence type="ECO:0000313" key="2">
    <source>
        <dbReference type="EMBL" id="KXG32753.1"/>
    </source>
</evidence>
<evidence type="ECO:0000313" key="3">
    <source>
        <dbReference type="Proteomes" id="UP000000768"/>
    </source>
</evidence>
<dbReference type="EMBL" id="CM000762">
    <property type="protein sequence ID" value="KXG32753.1"/>
    <property type="molecule type" value="Genomic_DNA"/>
</dbReference>
<feature type="region of interest" description="Disordered" evidence="1">
    <location>
        <begin position="220"/>
        <end position="254"/>
    </location>
</feature>
<feature type="compositionally biased region" description="Basic and acidic residues" evidence="1">
    <location>
        <begin position="133"/>
        <end position="144"/>
    </location>
</feature>
<gene>
    <name evidence="2" type="ORF">SORBI_3003G193900</name>
</gene>
<organism evidence="2 3">
    <name type="scientific">Sorghum bicolor</name>
    <name type="common">Sorghum</name>
    <name type="synonym">Sorghum vulgare</name>
    <dbReference type="NCBI Taxonomy" id="4558"/>
    <lineage>
        <taxon>Eukaryota</taxon>
        <taxon>Viridiplantae</taxon>
        <taxon>Streptophyta</taxon>
        <taxon>Embryophyta</taxon>
        <taxon>Tracheophyta</taxon>
        <taxon>Spermatophyta</taxon>
        <taxon>Magnoliopsida</taxon>
        <taxon>Liliopsida</taxon>
        <taxon>Poales</taxon>
        <taxon>Poaceae</taxon>
        <taxon>PACMAD clade</taxon>
        <taxon>Panicoideae</taxon>
        <taxon>Andropogonodae</taxon>
        <taxon>Andropogoneae</taxon>
        <taxon>Sorghinae</taxon>
        <taxon>Sorghum</taxon>
    </lineage>
</organism>
<reference evidence="3" key="2">
    <citation type="journal article" date="2018" name="Plant J.">
        <title>The Sorghum bicolor reference genome: improved assembly, gene annotations, a transcriptome atlas, and signatures of genome organization.</title>
        <authorList>
            <person name="McCormick R.F."/>
            <person name="Truong S.K."/>
            <person name="Sreedasyam A."/>
            <person name="Jenkins J."/>
            <person name="Shu S."/>
            <person name="Sims D."/>
            <person name="Kennedy M."/>
            <person name="Amirebrahimi M."/>
            <person name="Weers B.D."/>
            <person name="McKinley B."/>
            <person name="Mattison A."/>
            <person name="Morishige D.T."/>
            <person name="Grimwood J."/>
            <person name="Schmutz J."/>
            <person name="Mullet J.E."/>
        </authorList>
    </citation>
    <scope>NUCLEOTIDE SEQUENCE [LARGE SCALE GENOMIC DNA]</scope>
    <source>
        <strain evidence="3">cv. BTx623</strain>
    </source>
</reference>
<dbReference type="Gramene" id="KXG32753">
    <property type="protein sequence ID" value="KXG32753"/>
    <property type="gene ID" value="SORBI_3003G193900"/>
</dbReference>
<reference evidence="2 3" key="1">
    <citation type="journal article" date="2009" name="Nature">
        <title>The Sorghum bicolor genome and the diversification of grasses.</title>
        <authorList>
            <person name="Paterson A.H."/>
            <person name="Bowers J.E."/>
            <person name="Bruggmann R."/>
            <person name="Dubchak I."/>
            <person name="Grimwood J."/>
            <person name="Gundlach H."/>
            <person name="Haberer G."/>
            <person name="Hellsten U."/>
            <person name="Mitros T."/>
            <person name="Poliakov A."/>
            <person name="Schmutz J."/>
            <person name="Spannagl M."/>
            <person name="Tang H."/>
            <person name="Wang X."/>
            <person name="Wicker T."/>
            <person name="Bharti A.K."/>
            <person name="Chapman J."/>
            <person name="Feltus F.A."/>
            <person name="Gowik U."/>
            <person name="Grigoriev I.V."/>
            <person name="Lyons E."/>
            <person name="Maher C.A."/>
            <person name="Martis M."/>
            <person name="Narechania A."/>
            <person name="Otillar R.P."/>
            <person name="Penning B.W."/>
            <person name="Salamov A.A."/>
            <person name="Wang Y."/>
            <person name="Zhang L."/>
            <person name="Carpita N.C."/>
            <person name="Freeling M."/>
            <person name="Gingle A.R."/>
            <person name="Hash C.T."/>
            <person name="Keller B."/>
            <person name="Klein P."/>
            <person name="Kresovich S."/>
            <person name="McCann M.C."/>
            <person name="Ming R."/>
            <person name="Peterson D.G."/>
            <person name="Mehboob-ur-Rahman"/>
            <person name="Ware D."/>
            <person name="Westhoff P."/>
            <person name="Mayer K.F."/>
            <person name="Messing J."/>
            <person name="Rokhsar D.S."/>
        </authorList>
    </citation>
    <scope>NUCLEOTIDE SEQUENCE [LARGE SCALE GENOMIC DNA]</scope>
    <source>
        <strain evidence="3">cv. BTx623</strain>
    </source>
</reference>
<dbReference type="InParanoid" id="A0A1B6Q4C4"/>